<reference evidence="6 7" key="1">
    <citation type="submission" date="2020-04" db="EMBL/GenBank/DDBJ databases">
        <authorList>
            <person name="De Canck E."/>
        </authorList>
    </citation>
    <scope>NUCLEOTIDE SEQUENCE [LARGE SCALE GENOMIC DNA]</scope>
    <source>
        <strain evidence="6 7">LMG 29739</strain>
    </source>
</reference>
<evidence type="ECO:0000256" key="2">
    <source>
        <dbReference type="ARBA" id="ARBA00023015"/>
    </source>
</evidence>
<name>A0A6J5DP37_9BURK</name>
<dbReference type="Pfam" id="PF00126">
    <property type="entry name" value="HTH_1"/>
    <property type="match status" value="1"/>
</dbReference>
<dbReference type="InterPro" id="IPR000847">
    <property type="entry name" value="LysR_HTH_N"/>
</dbReference>
<organism evidence="6 7">
    <name type="scientific">Paraburkholderia solisilvae</name>
    <dbReference type="NCBI Taxonomy" id="624376"/>
    <lineage>
        <taxon>Bacteria</taxon>
        <taxon>Pseudomonadati</taxon>
        <taxon>Pseudomonadota</taxon>
        <taxon>Betaproteobacteria</taxon>
        <taxon>Burkholderiales</taxon>
        <taxon>Burkholderiaceae</taxon>
        <taxon>Paraburkholderia</taxon>
    </lineage>
</organism>
<keyword evidence="3" id="KW-0238">DNA-binding</keyword>
<dbReference type="Proteomes" id="UP000494329">
    <property type="component" value="Unassembled WGS sequence"/>
</dbReference>
<accession>A0A6J5DP37</accession>
<dbReference type="InterPro" id="IPR058163">
    <property type="entry name" value="LysR-type_TF_proteobact-type"/>
</dbReference>
<keyword evidence="2" id="KW-0805">Transcription regulation</keyword>
<dbReference type="PANTHER" id="PTHR30537">
    <property type="entry name" value="HTH-TYPE TRANSCRIPTIONAL REGULATOR"/>
    <property type="match status" value="1"/>
</dbReference>
<evidence type="ECO:0000259" key="5">
    <source>
        <dbReference type="PROSITE" id="PS50931"/>
    </source>
</evidence>
<dbReference type="PROSITE" id="PS50931">
    <property type="entry name" value="HTH_LYSR"/>
    <property type="match status" value="1"/>
</dbReference>
<dbReference type="GO" id="GO:0003677">
    <property type="term" value="F:DNA binding"/>
    <property type="evidence" value="ECO:0007669"/>
    <property type="project" value="UniProtKB-KW"/>
</dbReference>
<keyword evidence="4" id="KW-0804">Transcription</keyword>
<keyword evidence="7" id="KW-1185">Reference proteome</keyword>
<dbReference type="CDD" id="cd08422">
    <property type="entry name" value="PBP2_CrgA_like"/>
    <property type="match status" value="1"/>
</dbReference>
<dbReference type="Pfam" id="PF03466">
    <property type="entry name" value="LysR_substrate"/>
    <property type="match status" value="1"/>
</dbReference>
<feature type="domain" description="HTH lysR-type" evidence="5">
    <location>
        <begin position="27"/>
        <end position="77"/>
    </location>
</feature>
<evidence type="ECO:0000256" key="4">
    <source>
        <dbReference type="ARBA" id="ARBA00023163"/>
    </source>
</evidence>
<proteinExistence type="inferred from homology"/>
<dbReference type="InterPro" id="IPR005119">
    <property type="entry name" value="LysR_subst-bd"/>
</dbReference>
<dbReference type="Gene3D" id="1.10.10.10">
    <property type="entry name" value="Winged helix-like DNA-binding domain superfamily/Winged helix DNA-binding domain"/>
    <property type="match status" value="1"/>
</dbReference>
<comment type="similarity">
    <text evidence="1">Belongs to the LysR transcriptional regulatory family.</text>
</comment>
<dbReference type="SUPFAM" id="SSF46785">
    <property type="entry name" value="Winged helix' DNA-binding domain"/>
    <property type="match status" value="1"/>
</dbReference>
<dbReference type="GO" id="GO:0003700">
    <property type="term" value="F:DNA-binding transcription factor activity"/>
    <property type="evidence" value="ECO:0007669"/>
    <property type="project" value="InterPro"/>
</dbReference>
<dbReference type="EMBL" id="CADIKF010000014">
    <property type="protein sequence ID" value="CAB3755703.1"/>
    <property type="molecule type" value="Genomic_DNA"/>
</dbReference>
<sequence length="337" mass="36805">MIKITNAHEEGKPYMGFDGKLLSGVTVLAAVAETGSFVRAGDTLGLSPSGVSRAIARLEKRIGVRVLDRTTRSQTLTDEGRRLYEAAGPHLIGIEEAAIAASGAANAVRGKLRVNIDPFFSRTVLAARLPELLRRYPELSLDLIMRDAAGDLVADGFDLAIRFGPPPTGTLVARKLLDTRVLTVAAPAYLARRGVPERPEEVEQHERILFYNPVTAKPFEWMFQRNRQVIEIPATGRLLVSDVDTMLGSCTAGAGIAQIMDLGVEHLMSAGALAEILTDWQDERFPLYALYPSRRHQAAKVSAFIDFCLEMLAPALAPRTRVRKDAPRPAAVASRKR</sequence>
<protein>
    <submittedName>
        <fullName evidence="6">HTH-type transcriptional regulator PgrR</fullName>
    </submittedName>
</protein>
<evidence type="ECO:0000256" key="1">
    <source>
        <dbReference type="ARBA" id="ARBA00009437"/>
    </source>
</evidence>
<evidence type="ECO:0000313" key="6">
    <source>
        <dbReference type="EMBL" id="CAB3755703.1"/>
    </source>
</evidence>
<dbReference type="AlphaFoldDB" id="A0A6J5DP37"/>
<evidence type="ECO:0000256" key="3">
    <source>
        <dbReference type="ARBA" id="ARBA00023125"/>
    </source>
</evidence>
<dbReference type="PANTHER" id="PTHR30537:SF5">
    <property type="entry name" value="HTH-TYPE TRANSCRIPTIONAL ACTIVATOR TTDR-RELATED"/>
    <property type="match status" value="1"/>
</dbReference>
<evidence type="ECO:0000313" key="7">
    <source>
        <dbReference type="Proteomes" id="UP000494329"/>
    </source>
</evidence>
<dbReference type="Gene3D" id="3.40.190.290">
    <property type="match status" value="1"/>
</dbReference>
<dbReference type="SUPFAM" id="SSF53850">
    <property type="entry name" value="Periplasmic binding protein-like II"/>
    <property type="match status" value="1"/>
</dbReference>
<dbReference type="InterPro" id="IPR036390">
    <property type="entry name" value="WH_DNA-bd_sf"/>
</dbReference>
<dbReference type="InterPro" id="IPR036388">
    <property type="entry name" value="WH-like_DNA-bd_sf"/>
</dbReference>
<gene>
    <name evidence="6" type="primary">pgrR_14</name>
    <name evidence="6" type="ORF">LMG29739_02256</name>
</gene>